<organism evidence="1">
    <name type="scientific">virus sp. ctQmo6</name>
    <dbReference type="NCBI Taxonomy" id="2827990"/>
    <lineage>
        <taxon>Viruses</taxon>
    </lineage>
</organism>
<accession>A0A8S5RGL2</accession>
<name>A0A8S5RGL2_9VIRU</name>
<proteinExistence type="predicted"/>
<reference evidence="1" key="1">
    <citation type="journal article" date="2021" name="Proc. Natl. Acad. Sci. U.S.A.">
        <title>A Catalog of Tens of Thousands of Viruses from Human Metagenomes Reveals Hidden Associations with Chronic Diseases.</title>
        <authorList>
            <person name="Tisza M.J."/>
            <person name="Buck C.B."/>
        </authorList>
    </citation>
    <scope>NUCLEOTIDE SEQUENCE</scope>
    <source>
        <strain evidence="1">CtQmo6</strain>
    </source>
</reference>
<sequence length="779" mass="85097">MLNLTDEQKAMFYSSEYYKGYRMVFDDINLTIDNEIIHQESVTITQSICSDEELSLGGCIASSIEFEVSEVMDKDVSGLEFKCYMDVEDTEGSTVLTIPMGVYRVDSAKCVDDKDYKKIIAYDALYDASEDVSEFYNNIFAENETISYAEFRLKILNHFGIDFVGRNYINDDETAKKTLSPQGNLTGVMILKCICEANGAFGYIDRNGKFAEAIAREAAGLFPEEDLYPAEDLYPESGANVQYVGAETDKAQYINTKFEEYETMPITCVTIKSSADDIGVASSDDESNPYIISSNFLFYGKTQEELKSIGKGIQSVLSGFVYRPNETTLEGLPYMDVGDWYSLVKNRDGVVSPILSRTLTGVQGLRDTFSAKGNKVRANETTSRDELVQLMGKSLEIKKSIDGLSVDVTDLDKRESSHFEQTSSAIVLKVDKNGRMVEVGLGVNADDGKNYFTVTSDNISLTAEELLELVGGQLHLESTKSAESLIKLSNYNVSAKINGEDLAIKFFGEGRPKDISVPGGTVELDSTPQIGDYYFNLSASEVFQFKLGNGAHWVDVSDDLDSVPIVEWTNTEMNTENGFSTTKYKTVYLDDNSGTGSKNAYQNGDETKVSYDGISLKKTVYTTKMGTPTQQEIESKIRVEENGYDASLNPISIVKIDSAVSADGDLSANGSVNADGDGVFQGDMACGGTMSGNSLVVNGSQLICGSIIKELSSNSMVLIISAPGVDQTMPASMCNGDLESADFEIGTVAIAPTNQTISAVVSSKTLATIRVNYSYWKKL</sequence>
<dbReference type="EMBL" id="BK059102">
    <property type="protein sequence ID" value="DAE30116.1"/>
    <property type="molecule type" value="Genomic_DNA"/>
</dbReference>
<evidence type="ECO:0000313" key="1">
    <source>
        <dbReference type="EMBL" id="DAE30116.1"/>
    </source>
</evidence>
<protein>
    <submittedName>
        <fullName evidence="1">Uncharacterized protein</fullName>
    </submittedName>
</protein>